<dbReference type="Proteomes" id="UP001236569">
    <property type="component" value="Unassembled WGS sequence"/>
</dbReference>
<keyword evidence="2" id="KW-0808">Transferase</keyword>
<keyword evidence="2" id="KW-0328">Glycosyltransferase</keyword>
<accession>A0ABT6YRE0</accession>
<evidence type="ECO:0000313" key="3">
    <source>
        <dbReference type="Proteomes" id="UP001236569"/>
    </source>
</evidence>
<dbReference type="SUPFAM" id="SSF53448">
    <property type="entry name" value="Nucleotide-diphospho-sugar transferases"/>
    <property type="match status" value="1"/>
</dbReference>
<dbReference type="CDD" id="cd06433">
    <property type="entry name" value="GT_2_WfgS_like"/>
    <property type="match status" value="1"/>
</dbReference>
<name>A0ABT6YRE0_9BACT</name>
<dbReference type="RefSeq" id="WP_283371011.1">
    <property type="nucleotide sequence ID" value="NZ_JASHID010000014.1"/>
</dbReference>
<organism evidence="2 3">
    <name type="scientific">Flectobacillus longus</name>
    <dbReference type="NCBI Taxonomy" id="2984207"/>
    <lineage>
        <taxon>Bacteria</taxon>
        <taxon>Pseudomonadati</taxon>
        <taxon>Bacteroidota</taxon>
        <taxon>Cytophagia</taxon>
        <taxon>Cytophagales</taxon>
        <taxon>Flectobacillaceae</taxon>
        <taxon>Flectobacillus</taxon>
    </lineage>
</organism>
<feature type="domain" description="Glycosyltransferase 2-like" evidence="1">
    <location>
        <begin position="4"/>
        <end position="132"/>
    </location>
</feature>
<sequence>MKITIITVSFNSEATIRQTIDSVLSQDYPNVEYIVVDGASKDGTVDILKSYGDRIKYISEKDKGIYDALNKGLKLATGDVVGTIGSDDFLPNSSVLDHVAEAFIQTGKDVIYGDLQYINPDNDKKIVRYWSSGEYKVENWLKGWMPPHLSCYIKREAFVKYGNYITDFTCSGDYELMLRMMYKHRLSAGYIPEVLMTMRNGGTSTASWKHRYRANMEDRRAWKLNQLKPKWYTLWMKPLSKISQLFT</sequence>
<dbReference type="GO" id="GO:0016757">
    <property type="term" value="F:glycosyltransferase activity"/>
    <property type="evidence" value="ECO:0007669"/>
    <property type="project" value="UniProtKB-KW"/>
</dbReference>
<evidence type="ECO:0000259" key="1">
    <source>
        <dbReference type="Pfam" id="PF00535"/>
    </source>
</evidence>
<keyword evidence="3" id="KW-1185">Reference proteome</keyword>
<dbReference type="InterPro" id="IPR001173">
    <property type="entry name" value="Glyco_trans_2-like"/>
</dbReference>
<dbReference type="InterPro" id="IPR029044">
    <property type="entry name" value="Nucleotide-diphossugar_trans"/>
</dbReference>
<reference evidence="2 3" key="1">
    <citation type="submission" date="2023-05" db="EMBL/GenBank/DDBJ databases">
        <title>Novel species of genus Flectobacillus isolated from stream in China.</title>
        <authorList>
            <person name="Lu H."/>
        </authorList>
    </citation>
    <scope>NUCLEOTIDE SEQUENCE [LARGE SCALE GENOMIC DNA]</scope>
    <source>
        <strain evidence="2 3">DC10W</strain>
    </source>
</reference>
<dbReference type="EMBL" id="JASHID010000014">
    <property type="protein sequence ID" value="MDI9866150.1"/>
    <property type="molecule type" value="Genomic_DNA"/>
</dbReference>
<dbReference type="EC" id="2.4.-.-" evidence="2"/>
<protein>
    <submittedName>
        <fullName evidence="2">Glycosyltransferase family 2 protein</fullName>
        <ecNumber evidence="2">2.4.-.-</ecNumber>
    </submittedName>
</protein>
<dbReference type="PANTHER" id="PTHR22916">
    <property type="entry name" value="GLYCOSYLTRANSFERASE"/>
    <property type="match status" value="1"/>
</dbReference>
<dbReference type="PANTHER" id="PTHR22916:SF3">
    <property type="entry name" value="UDP-GLCNAC:BETAGAL BETA-1,3-N-ACETYLGLUCOSAMINYLTRANSFERASE-LIKE PROTEIN 1"/>
    <property type="match status" value="1"/>
</dbReference>
<gene>
    <name evidence="2" type="ORF">QM480_17540</name>
</gene>
<dbReference type="Gene3D" id="3.90.550.10">
    <property type="entry name" value="Spore Coat Polysaccharide Biosynthesis Protein SpsA, Chain A"/>
    <property type="match status" value="1"/>
</dbReference>
<evidence type="ECO:0000313" key="2">
    <source>
        <dbReference type="EMBL" id="MDI9866150.1"/>
    </source>
</evidence>
<comment type="caution">
    <text evidence="2">The sequence shown here is derived from an EMBL/GenBank/DDBJ whole genome shotgun (WGS) entry which is preliminary data.</text>
</comment>
<dbReference type="Pfam" id="PF00535">
    <property type="entry name" value="Glycos_transf_2"/>
    <property type="match status" value="1"/>
</dbReference>
<proteinExistence type="predicted"/>